<feature type="binding site" evidence="9">
    <location>
        <position position="139"/>
    </location>
    <ligand>
        <name>FMN</name>
        <dbReference type="ChEBI" id="CHEBI:58210"/>
    </ligand>
</feature>
<sequence>MEYYFAPMEGITGYIHRNVHHSLFPGIGKYFTAFIAPGQKGKFSARERNDILPAHNEGMYTVPQILTNRADDFVAAAAGIRKMGWREINLNLGCPSRTVVTKGRGAGFLADPEGLDRFFAKVFAARGEAFPADLAISVKTRLGMEEPEEFEGLLAIYNKYPLKELVIHPRTQRDYYSGPVHVEMFRFGLENSRCPVCYNGDIRTKEDMDRLAETFPQLGRVMIGRGLLANPALVRVLEGGAMPGREELRAYHDRIYAWYLQEMPGVKPALFKMKELWVYLGELFADAGKPLKKIRKAEKTDAYEEAVDALFRECPLKG</sequence>
<dbReference type="PANTHER" id="PTHR45846">
    <property type="entry name" value="TRNA-DIHYDROURIDINE(47) SYNTHASE [NAD(P)(+)]-LIKE"/>
    <property type="match status" value="1"/>
</dbReference>
<keyword evidence="9" id="KW-0547">Nucleotide-binding</keyword>
<dbReference type="Gene3D" id="3.20.20.70">
    <property type="entry name" value="Aldolase class I"/>
    <property type="match status" value="1"/>
</dbReference>
<feature type="binding site" evidence="9">
    <location>
        <position position="64"/>
    </location>
    <ligand>
        <name>FMN</name>
        <dbReference type="ChEBI" id="CHEBI:58210"/>
    </ligand>
</feature>
<dbReference type="InterPro" id="IPR013785">
    <property type="entry name" value="Aldolase_TIM"/>
</dbReference>
<evidence type="ECO:0000256" key="4">
    <source>
        <dbReference type="ARBA" id="ARBA00022694"/>
    </source>
</evidence>
<evidence type="ECO:0000259" key="10">
    <source>
        <dbReference type="Pfam" id="PF01207"/>
    </source>
</evidence>
<dbReference type="SUPFAM" id="SSF51395">
    <property type="entry name" value="FMN-linked oxidoreductases"/>
    <property type="match status" value="1"/>
</dbReference>
<comment type="cofactor">
    <cofactor evidence="1 7 9">
        <name>FMN</name>
        <dbReference type="ChEBI" id="CHEBI:58210"/>
    </cofactor>
</comment>
<dbReference type="RefSeq" id="WP_204905927.1">
    <property type="nucleotide sequence ID" value="NZ_JACJKS010000004.1"/>
</dbReference>
<keyword evidence="3 7" id="KW-0288">FMN</keyword>
<evidence type="ECO:0000256" key="2">
    <source>
        <dbReference type="ARBA" id="ARBA00022630"/>
    </source>
</evidence>
<reference evidence="11" key="1">
    <citation type="submission" date="2020-08" db="EMBL/GenBank/DDBJ databases">
        <authorList>
            <person name="Cejkova D."/>
            <person name="Kubasova T."/>
            <person name="Jahodarova E."/>
            <person name="Rychlik I."/>
        </authorList>
    </citation>
    <scope>NUCLEOTIDE SEQUENCE</scope>
    <source>
        <strain evidence="11">An582</strain>
    </source>
</reference>
<gene>
    <name evidence="11" type="ORF">H6A20_04255</name>
</gene>
<organism evidence="11 12">
    <name type="scientific">Mordavella massiliensis</name>
    <dbReference type="NCBI Taxonomy" id="1871024"/>
    <lineage>
        <taxon>Bacteria</taxon>
        <taxon>Bacillati</taxon>
        <taxon>Bacillota</taxon>
        <taxon>Clostridia</taxon>
        <taxon>Eubacteriales</taxon>
        <taxon>Clostridiaceae</taxon>
        <taxon>Mordavella</taxon>
    </lineage>
</organism>
<comment type="similarity">
    <text evidence="7">Belongs to the dus family.</text>
</comment>
<name>A0A938X9U1_9CLOT</name>
<feature type="binding site" evidence="9">
    <location>
        <position position="168"/>
    </location>
    <ligand>
        <name>FMN</name>
        <dbReference type="ChEBI" id="CHEBI:58210"/>
    </ligand>
</feature>
<keyword evidence="5" id="KW-0521">NADP</keyword>
<dbReference type="GO" id="GO:0017150">
    <property type="term" value="F:tRNA dihydrouridine synthase activity"/>
    <property type="evidence" value="ECO:0007669"/>
    <property type="project" value="InterPro"/>
</dbReference>
<dbReference type="Proteomes" id="UP000705508">
    <property type="component" value="Unassembled WGS sequence"/>
</dbReference>
<keyword evidence="2 7" id="KW-0285">Flavoprotein</keyword>
<dbReference type="InterPro" id="IPR001269">
    <property type="entry name" value="DUS_fam"/>
</dbReference>
<keyword evidence="6 7" id="KW-0560">Oxidoreductase</keyword>
<proteinExistence type="inferred from homology"/>
<feature type="active site" description="Proton donor" evidence="8">
    <location>
        <position position="94"/>
    </location>
</feature>
<comment type="caution">
    <text evidence="11">The sequence shown here is derived from an EMBL/GenBank/DDBJ whole genome shotgun (WGS) entry which is preliminary data.</text>
</comment>
<comment type="function">
    <text evidence="7">Catalyzes the synthesis of 5,6-dihydrouridine (D), a modified base found in the D-loop of most tRNAs, via the reduction of the C5-C6 double bond in target uridines.</text>
</comment>
<evidence type="ECO:0000256" key="5">
    <source>
        <dbReference type="ARBA" id="ARBA00022857"/>
    </source>
</evidence>
<dbReference type="PIRSF" id="PIRSF006621">
    <property type="entry name" value="Dus"/>
    <property type="match status" value="1"/>
</dbReference>
<dbReference type="Pfam" id="PF01207">
    <property type="entry name" value="Dus"/>
    <property type="match status" value="1"/>
</dbReference>
<dbReference type="GO" id="GO:0050660">
    <property type="term" value="F:flavin adenine dinucleotide binding"/>
    <property type="evidence" value="ECO:0007669"/>
    <property type="project" value="InterPro"/>
</dbReference>
<accession>A0A938X9U1</accession>
<evidence type="ECO:0000313" key="11">
    <source>
        <dbReference type="EMBL" id="MBM6947879.1"/>
    </source>
</evidence>
<dbReference type="CDD" id="cd02801">
    <property type="entry name" value="DUS_like_FMN"/>
    <property type="match status" value="1"/>
</dbReference>
<dbReference type="EMBL" id="JACJKS010000004">
    <property type="protein sequence ID" value="MBM6947879.1"/>
    <property type="molecule type" value="Genomic_DNA"/>
</dbReference>
<evidence type="ECO:0000313" key="12">
    <source>
        <dbReference type="Proteomes" id="UP000705508"/>
    </source>
</evidence>
<dbReference type="GO" id="GO:0003723">
    <property type="term" value="F:RNA binding"/>
    <property type="evidence" value="ECO:0007669"/>
    <property type="project" value="TreeGrafter"/>
</dbReference>
<feature type="binding site" evidence="9">
    <location>
        <begin position="224"/>
        <end position="225"/>
    </location>
    <ligand>
        <name>FMN</name>
        <dbReference type="ChEBI" id="CHEBI:58210"/>
    </ligand>
</feature>
<feature type="domain" description="DUS-like FMN-binding" evidence="10">
    <location>
        <begin position="6"/>
        <end position="236"/>
    </location>
</feature>
<evidence type="ECO:0000256" key="8">
    <source>
        <dbReference type="PIRSR" id="PIRSR006621-1"/>
    </source>
</evidence>
<reference evidence="11" key="2">
    <citation type="journal article" date="2021" name="Sci. Rep.">
        <title>The distribution of antibiotic resistance genes in chicken gut microbiota commensals.</title>
        <authorList>
            <person name="Juricova H."/>
            <person name="Matiasovicova J."/>
            <person name="Kubasova T."/>
            <person name="Cejkova D."/>
            <person name="Rychlik I."/>
        </authorList>
    </citation>
    <scope>NUCLEOTIDE SEQUENCE</scope>
    <source>
        <strain evidence="11">An582</strain>
    </source>
</reference>
<dbReference type="InterPro" id="IPR035587">
    <property type="entry name" value="DUS-like_FMN-bd"/>
</dbReference>
<dbReference type="PANTHER" id="PTHR45846:SF1">
    <property type="entry name" value="TRNA-DIHYDROURIDINE(47) SYNTHASE [NAD(P)(+)]-LIKE"/>
    <property type="match status" value="1"/>
</dbReference>
<evidence type="ECO:0000256" key="9">
    <source>
        <dbReference type="PIRSR" id="PIRSR006621-2"/>
    </source>
</evidence>
<protein>
    <recommendedName>
        <fullName evidence="7">tRNA-dihydrouridine synthase</fullName>
        <ecNumber evidence="7">1.3.1.-</ecNumber>
    </recommendedName>
</protein>
<evidence type="ECO:0000256" key="1">
    <source>
        <dbReference type="ARBA" id="ARBA00001917"/>
    </source>
</evidence>
<dbReference type="AlphaFoldDB" id="A0A938X9U1"/>
<evidence type="ECO:0000256" key="3">
    <source>
        <dbReference type="ARBA" id="ARBA00022643"/>
    </source>
</evidence>
<dbReference type="InterPro" id="IPR018517">
    <property type="entry name" value="tRNA_hU_synthase_CS"/>
</dbReference>
<evidence type="ECO:0000256" key="6">
    <source>
        <dbReference type="ARBA" id="ARBA00023002"/>
    </source>
</evidence>
<dbReference type="PROSITE" id="PS01136">
    <property type="entry name" value="UPF0034"/>
    <property type="match status" value="1"/>
</dbReference>
<keyword evidence="4 7" id="KW-0819">tRNA processing</keyword>
<evidence type="ECO:0000256" key="7">
    <source>
        <dbReference type="PIRNR" id="PIRNR006621"/>
    </source>
</evidence>
<dbReference type="EC" id="1.3.1.-" evidence="7"/>